<reference evidence="2 3" key="1">
    <citation type="journal article" date="2016" name="Nat. Commun.">
        <title>Thousands of microbial genomes shed light on interconnected biogeochemical processes in an aquifer system.</title>
        <authorList>
            <person name="Anantharaman K."/>
            <person name="Brown C.T."/>
            <person name="Hug L.A."/>
            <person name="Sharon I."/>
            <person name="Castelle C.J."/>
            <person name="Probst A.J."/>
            <person name="Thomas B.C."/>
            <person name="Singh A."/>
            <person name="Wilkins M.J."/>
            <person name="Karaoz U."/>
            <person name="Brodie E.L."/>
            <person name="Williams K.H."/>
            <person name="Hubbard S.S."/>
            <person name="Banfield J.F."/>
        </authorList>
    </citation>
    <scope>NUCLEOTIDE SEQUENCE [LARGE SCALE GENOMIC DNA]</scope>
</reference>
<gene>
    <name evidence="2" type="ORF">A2493_01140</name>
</gene>
<dbReference type="Proteomes" id="UP000178349">
    <property type="component" value="Unassembled WGS sequence"/>
</dbReference>
<evidence type="ECO:0000259" key="1">
    <source>
        <dbReference type="Pfam" id="PF07705"/>
    </source>
</evidence>
<name>A0A1F6NNG1_9BACT</name>
<evidence type="ECO:0000313" key="3">
    <source>
        <dbReference type="Proteomes" id="UP000178349"/>
    </source>
</evidence>
<evidence type="ECO:0000313" key="2">
    <source>
        <dbReference type="EMBL" id="OGH85527.1"/>
    </source>
</evidence>
<protein>
    <recommendedName>
        <fullName evidence="1">CARDB domain-containing protein</fullName>
    </recommendedName>
</protein>
<dbReference type="InterPro" id="IPR011635">
    <property type="entry name" value="CARDB"/>
</dbReference>
<dbReference type="Gene3D" id="2.60.40.10">
    <property type="entry name" value="Immunoglobulins"/>
    <property type="match status" value="1"/>
</dbReference>
<dbReference type="InterPro" id="IPR013783">
    <property type="entry name" value="Ig-like_fold"/>
</dbReference>
<dbReference type="EMBL" id="MFQW01000042">
    <property type="protein sequence ID" value="OGH85527.1"/>
    <property type="molecule type" value="Genomic_DNA"/>
</dbReference>
<feature type="domain" description="CARDB" evidence="1">
    <location>
        <begin position="43"/>
        <end position="181"/>
    </location>
</feature>
<accession>A0A1F6NNG1</accession>
<proteinExistence type="predicted"/>
<comment type="caution">
    <text evidence="2">The sequence shown here is derived from an EMBL/GenBank/DDBJ whole genome shotgun (WGS) entry which is preliminary data.</text>
</comment>
<sequence length="454" mass="48518">MDEQKAPIKVMSKSKTKMAIAVGFLGLAALAAGFAGLRFKGNPDLAFKSSGESVVQTADGTFNRFSYTVKNFGSGTSATPFQLNIKLGDGTSVNSVKQIMWLETNYATPNEPVGNYQVMNSDDGSFSLPLNDTVIYPGGENRVFYWFVLPSTYTASDLKVQYTVDYLNSVRESNENNNFMSQTFDVAGLGLSFEGSSPEQHWCLNLDEDCLLTTTSGKDPVTGENNCDTMTYLFPSEANCQEAGMNYDWEGIETPNGNLVYQLVSDSGNGQQCSSKSDCGVGGGCGPCVSGQQECTFSTGACLESGSCEVSTEVRTCTAEPIATTTQEYWCLNFKEQCLLSSPAGISPIDGSANCQGKEGGRIYYSEESCQQAGATFDWVPVQGPKGPSYDLVTSTTAIFCSSNNDCGVGGGCSECVNGNQNCSSSNGKCLSTGVCEVSHFSQACTNFIFNNRR</sequence>
<dbReference type="AlphaFoldDB" id="A0A1F6NNG1"/>
<dbReference type="Pfam" id="PF07705">
    <property type="entry name" value="CARDB"/>
    <property type="match status" value="1"/>
</dbReference>
<organism evidence="2 3">
    <name type="scientific">Candidatus Magasanikbacteria bacterium RIFOXYC12_FULL_33_11</name>
    <dbReference type="NCBI Taxonomy" id="1798701"/>
    <lineage>
        <taxon>Bacteria</taxon>
        <taxon>Candidatus Magasanikiibacteriota</taxon>
    </lineage>
</organism>